<gene>
    <name evidence="1" type="ORF">PHYSODRAFT_304928</name>
</gene>
<sequence length="331" mass="37329">MVRAILVRGHQIHRRSVLKGVPTDIEVMESNSNVSLPCEVNDNRSAPHSPTLLIEAVRVGAPYAEFASRLRKLAVRQVEPKASLLSVACKPDKPPTLPVEVTEVLPSKLLKMCGTKNPTFESKWKRTRGRAILRQDIVVIVCGIKYSMEAFDAMKNWYTILQRYDELDRALKQYRKTKIAVAVPANVIRMPHMDLELARGQSAFKFATAQAVPPAMVVNVNANPWCSVIVDLSTSTITVFDSQQCGDRLVALHKLIQDKIEPLFPPRHYRNRTYSTFAIRDNYNCGVGVLVFFEEFLSGNLARCVTGSTRDAMQYFRYRYLSKIIAGLTNK</sequence>
<reference evidence="1 2" key="1">
    <citation type="journal article" date="2006" name="Science">
        <title>Phytophthora genome sequences uncover evolutionary origins and mechanisms of pathogenesis.</title>
        <authorList>
            <person name="Tyler B.M."/>
            <person name="Tripathy S."/>
            <person name="Zhang X."/>
            <person name="Dehal P."/>
            <person name="Jiang R.H."/>
            <person name="Aerts A."/>
            <person name="Arredondo F.D."/>
            <person name="Baxter L."/>
            <person name="Bensasson D."/>
            <person name="Beynon J.L."/>
            <person name="Chapman J."/>
            <person name="Damasceno C.M."/>
            <person name="Dorrance A.E."/>
            <person name="Dou D."/>
            <person name="Dickerman A.W."/>
            <person name="Dubchak I.L."/>
            <person name="Garbelotto M."/>
            <person name="Gijzen M."/>
            <person name="Gordon S.G."/>
            <person name="Govers F."/>
            <person name="Grunwald N.J."/>
            <person name="Huang W."/>
            <person name="Ivors K.L."/>
            <person name="Jones R.W."/>
            <person name="Kamoun S."/>
            <person name="Krampis K."/>
            <person name="Lamour K.H."/>
            <person name="Lee M.K."/>
            <person name="McDonald W.H."/>
            <person name="Medina M."/>
            <person name="Meijer H.J."/>
            <person name="Nordberg E.K."/>
            <person name="Maclean D.J."/>
            <person name="Ospina-Giraldo M.D."/>
            <person name="Morris P.F."/>
            <person name="Phuntumart V."/>
            <person name="Putnam N.H."/>
            <person name="Rash S."/>
            <person name="Rose J.K."/>
            <person name="Sakihama Y."/>
            <person name="Salamov A.A."/>
            <person name="Savidor A."/>
            <person name="Scheuring C.F."/>
            <person name="Smith B.M."/>
            <person name="Sobral B.W."/>
            <person name="Terry A."/>
            <person name="Torto-Alalibo T.A."/>
            <person name="Win J."/>
            <person name="Xu Z."/>
            <person name="Zhang H."/>
            <person name="Grigoriev I.V."/>
            <person name="Rokhsar D.S."/>
            <person name="Boore J.L."/>
        </authorList>
    </citation>
    <scope>NUCLEOTIDE SEQUENCE [LARGE SCALE GENOMIC DNA]</scope>
    <source>
        <strain evidence="1 2">P6497</strain>
    </source>
</reference>
<dbReference type="EMBL" id="JH159159">
    <property type="protein sequence ID" value="EGZ09354.1"/>
    <property type="molecule type" value="Genomic_DNA"/>
</dbReference>
<evidence type="ECO:0000313" key="1">
    <source>
        <dbReference type="EMBL" id="EGZ09354.1"/>
    </source>
</evidence>
<dbReference type="RefSeq" id="XP_009534215.1">
    <property type="nucleotide sequence ID" value="XM_009535920.1"/>
</dbReference>
<dbReference type="AlphaFoldDB" id="G5A3C9"/>
<dbReference type="InterPro" id="IPR038765">
    <property type="entry name" value="Papain-like_cys_pep_sf"/>
</dbReference>
<protein>
    <recommendedName>
        <fullName evidence="3">Ubiquitin-like protease family profile domain-containing protein</fullName>
    </recommendedName>
</protein>
<dbReference type="InParanoid" id="G5A3C9"/>
<proteinExistence type="predicted"/>
<dbReference type="KEGG" id="psoj:PHYSODRAFT_304928"/>
<dbReference type="Proteomes" id="UP000002640">
    <property type="component" value="Unassembled WGS sequence"/>
</dbReference>
<dbReference type="GeneID" id="20642473"/>
<dbReference type="Gene3D" id="3.40.395.10">
    <property type="entry name" value="Adenoviral Proteinase, Chain A"/>
    <property type="match status" value="1"/>
</dbReference>
<organism evidence="1 2">
    <name type="scientific">Phytophthora sojae (strain P6497)</name>
    <name type="common">Soybean stem and root rot agent</name>
    <name type="synonym">Phytophthora megasperma f. sp. glycines</name>
    <dbReference type="NCBI Taxonomy" id="1094619"/>
    <lineage>
        <taxon>Eukaryota</taxon>
        <taxon>Sar</taxon>
        <taxon>Stramenopiles</taxon>
        <taxon>Oomycota</taxon>
        <taxon>Peronosporomycetes</taxon>
        <taxon>Peronosporales</taxon>
        <taxon>Peronosporaceae</taxon>
        <taxon>Phytophthora</taxon>
    </lineage>
</organism>
<name>G5A3C9_PHYSP</name>
<evidence type="ECO:0008006" key="3">
    <source>
        <dbReference type="Google" id="ProtNLM"/>
    </source>
</evidence>
<dbReference type="SUPFAM" id="SSF54001">
    <property type="entry name" value="Cysteine proteinases"/>
    <property type="match status" value="1"/>
</dbReference>
<keyword evidence="2" id="KW-1185">Reference proteome</keyword>
<evidence type="ECO:0000313" key="2">
    <source>
        <dbReference type="Proteomes" id="UP000002640"/>
    </source>
</evidence>
<accession>G5A3C9</accession>